<evidence type="ECO:0000256" key="5">
    <source>
        <dbReference type="ARBA" id="ARBA00022801"/>
    </source>
</evidence>
<dbReference type="AlphaFoldDB" id="A0A0C7NQR8"/>
<dbReference type="SUPFAM" id="SSF50156">
    <property type="entry name" value="PDZ domain-like"/>
    <property type="match status" value="2"/>
</dbReference>
<keyword evidence="12" id="KW-1185">Reference proteome</keyword>
<dbReference type="SMART" id="SM00228">
    <property type="entry name" value="PDZ"/>
    <property type="match status" value="2"/>
</dbReference>
<dbReference type="Gene3D" id="2.30.42.10">
    <property type="match status" value="1"/>
</dbReference>
<feature type="binding site" evidence="8">
    <location>
        <position position="95"/>
    </location>
    <ligand>
        <name>substrate</name>
    </ligand>
</feature>
<keyword evidence="3 9" id="KW-0732">Signal</keyword>
<dbReference type="GO" id="GO:0004252">
    <property type="term" value="F:serine-type endopeptidase activity"/>
    <property type="evidence" value="ECO:0007669"/>
    <property type="project" value="InterPro"/>
</dbReference>
<keyword evidence="2 11" id="KW-0645">Protease</keyword>
<evidence type="ECO:0000313" key="12">
    <source>
        <dbReference type="Proteomes" id="UP000032809"/>
    </source>
</evidence>
<feature type="active site" description="Charge relay system" evidence="7">
    <location>
        <position position="95"/>
    </location>
</feature>
<feature type="binding site" evidence="8">
    <location>
        <begin position="201"/>
        <end position="203"/>
    </location>
    <ligand>
        <name>substrate</name>
    </ligand>
</feature>
<dbReference type="PANTHER" id="PTHR22939">
    <property type="entry name" value="SERINE PROTEASE FAMILY S1C HTRA-RELATED"/>
    <property type="match status" value="1"/>
</dbReference>
<dbReference type="InterPro" id="IPR036034">
    <property type="entry name" value="PDZ_sf"/>
</dbReference>
<keyword evidence="4" id="KW-0677">Repeat</keyword>
<dbReference type="SUPFAM" id="SSF50494">
    <property type="entry name" value="Trypsin-like serine proteases"/>
    <property type="match status" value="1"/>
</dbReference>
<evidence type="ECO:0000256" key="1">
    <source>
        <dbReference type="ARBA" id="ARBA00010541"/>
    </source>
</evidence>
<dbReference type="InterPro" id="IPR011782">
    <property type="entry name" value="Pept_S1C_Do"/>
</dbReference>
<dbReference type="EMBL" id="LN824141">
    <property type="protein sequence ID" value="CEP78207.1"/>
    <property type="molecule type" value="Genomic_DNA"/>
</dbReference>
<dbReference type="Proteomes" id="UP000032809">
    <property type="component" value="Chromosome I"/>
</dbReference>
<dbReference type="PROSITE" id="PS50106">
    <property type="entry name" value="PDZ"/>
    <property type="match status" value="1"/>
</dbReference>
<dbReference type="InterPro" id="IPR001478">
    <property type="entry name" value="PDZ"/>
</dbReference>
<feature type="active site" description="Charge relay system" evidence="7">
    <location>
        <position position="203"/>
    </location>
</feature>
<dbReference type="InterPro" id="IPR043504">
    <property type="entry name" value="Peptidase_S1_PA_chymotrypsin"/>
</dbReference>
<dbReference type="Pfam" id="PF13180">
    <property type="entry name" value="PDZ_2"/>
    <property type="match status" value="1"/>
</dbReference>
<dbReference type="OrthoDB" id="9758917at2"/>
<evidence type="ECO:0000313" key="11">
    <source>
        <dbReference type="EMBL" id="CEP78207.1"/>
    </source>
</evidence>
<evidence type="ECO:0000259" key="10">
    <source>
        <dbReference type="PROSITE" id="PS50106"/>
    </source>
</evidence>
<organism evidence="11 12">
    <name type="scientific">Defluviitoga tunisiensis</name>
    <dbReference type="NCBI Taxonomy" id="1006576"/>
    <lineage>
        <taxon>Bacteria</taxon>
        <taxon>Thermotogati</taxon>
        <taxon>Thermotogota</taxon>
        <taxon>Thermotogae</taxon>
        <taxon>Petrotogales</taxon>
        <taxon>Petrotogaceae</taxon>
        <taxon>Defluviitoga</taxon>
    </lineage>
</organism>
<dbReference type="InterPro" id="IPR009003">
    <property type="entry name" value="Peptidase_S1_PA"/>
</dbReference>
<evidence type="ECO:0000256" key="7">
    <source>
        <dbReference type="PIRSR" id="PIRSR611782-1"/>
    </source>
</evidence>
<gene>
    <name evidence="11" type="primary">degP</name>
    <name evidence="11" type="ORF">DTL3_0903</name>
</gene>
<feature type="active site" description="Charge relay system" evidence="7">
    <location>
        <position position="125"/>
    </location>
</feature>
<evidence type="ECO:0000256" key="3">
    <source>
        <dbReference type="ARBA" id="ARBA00022729"/>
    </source>
</evidence>
<keyword evidence="5 11" id="KW-0378">Hydrolase</keyword>
<comment type="similarity">
    <text evidence="1">Belongs to the peptidase S1C family.</text>
</comment>
<protein>
    <submittedName>
        <fullName evidence="11">Protease Do</fullName>
        <ecNumber evidence="11">3.4.21.107</ecNumber>
    </submittedName>
</protein>
<sequence length="454" mass="49976">MKKSFMVVIMAILISLTSFAAVNLDYESPIVNVVEVAAPAVVNIETTRTVAVQIDPFTQYFFERFFGLDIPEYQTKGLGSGFIFHEDGYILTNYHVIEKAKEITVTLSNGKKYEAELIGGDSDLDLAIIKLKTDEKLPILELGNSDNVKIGEWVIAIGNPLGLQNTVTVGVLSATNRTITKPEGDGSYYGLLQTDASINPGNSGGPLLNIHGEVIGINTAIAVDPELGNVNIGFAIPINIAKRFALSVMEIGTFQRGYLGVHIQNVTEDLKKSLGLKVDYGAYVTHVDQGSAAEKSGIQPQDVIIEFDGKKIETMNDLSSLVSTYPAGTEVEVVVDRFGERLTFKVKLEGQTAVAKAQEYFGIRVRNITDEDRKTYNIKKDIQGVLVEEIVDNKYVLGLKVGDVITEIAVNGVYYDIKNVSDWEKIASSVEKNSYVALIVYRSNVRYVIQFFYR</sequence>
<dbReference type="EC" id="3.4.21.107" evidence="11"/>
<evidence type="ECO:0000256" key="6">
    <source>
        <dbReference type="ARBA" id="ARBA00022825"/>
    </source>
</evidence>
<keyword evidence="6" id="KW-0720">Serine protease</keyword>
<feature type="chain" id="PRO_5002195803" evidence="9">
    <location>
        <begin position="21"/>
        <end position="454"/>
    </location>
</feature>
<feature type="domain" description="PDZ" evidence="10">
    <location>
        <begin position="248"/>
        <end position="339"/>
    </location>
</feature>
<dbReference type="KEGG" id="dtn:DTL3_0903"/>
<dbReference type="STRING" id="1006576.DTL3_0903"/>
<dbReference type="RefSeq" id="WP_045087704.1">
    <property type="nucleotide sequence ID" value="NZ_LN824141.1"/>
</dbReference>
<dbReference type="InterPro" id="IPR001940">
    <property type="entry name" value="Peptidase_S1C"/>
</dbReference>
<dbReference type="Gene3D" id="2.30.42.60">
    <property type="match status" value="1"/>
</dbReference>
<accession>A0A0C7NQR8</accession>
<evidence type="ECO:0000256" key="8">
    <source>
        <dbReference type="PIRSR" id="PIRSR611782-2"/>
    </source>
</evidence>
<evidence type="ECO:0000256" key="4">
    <source>
        <dbReference type="ARBA" id="ARBA00022737"/>
    </source>
</evidence>
<evidence type="ECO:0000256" key="2">
    <source>
        <dbReference type="ARBA" id="ARBA00022670"/>
    </source>
</evidence>
<name>A0A0C7NQR8_DEFTU</name>
<proteinExistence type="inferred from homology"/>
<dbReference type="PANTHER" id="PTHR22939:SF129">
    <property type="entry name" value="SERINE PROTEASE HTRA2, MITOCHONDRIAL"/>
    <property type="match status" value="1"/>
</dbReference>
<dbReference type="HOGENOM" id="CLU_020120_1_0_0"/>
<dbReference type="PRINTS" id="PR00834">
    <property type="entry name" value="PROTEASES2C"/>
</dbReference>
<dbReference type="Gene3D" id="2.40.10.10">
    <property type="entry name" value="Trypsin-like serine proteases"/>
    <property type="match status" value="2"/>
</dbReference>
<dbReference type="Pfam" id="PF13365">
    <property type="entry name" value="Trypsin_2"/>
    <property type="match status" value="1"/>
</dbReference>
<evidence type="ECO:0000256" key="9">
    <source>
        <dbReference type="SAM" id="SignalP"/>
    </source>
</evidence>
<feature type="binding site" evidence="8">
    <location>
        <position position="125"/>
    </location>
    <ligand>
        <name>substrate</name>
    </ligand>
</feature>
<reference evidence="12" key="1">
    <citation type="submission" date="2014-11" db="EMBL/GenBank/DDBJ databases">
        <authorList>
            <person name="Wibberg D."/>
        </authorList>
    </citation>
    <scope>NUCLEOTIDE SEQUENCE [LARGE SCALE GENOMIC DNA]</scope>
    <source>
        <strain evidence="12">L3</strain>
    </source>
</reference>
<dbReference type="NCBIfam" id="TIGR02037">
    <property type="entry name" value="degP_htrA_DO"/>
    <property type="match status" value="1"/>
</dbReference>
<dbReference type="CDD" id="cd10839">
    <property type="entry name" value="cpPDZ1_DegP-like"/>
    <property type="match status" value="1"/>
</dbReference>
<dbReference type="GO" id="GO:0006508">
    <property type="term" value="P:proteolysis"/>
    <property type="evidence" value="ECO:0007669"/>
    <property type="project" value="UniProtKB-KW"/>
</dbReference>
<feature type="signal peptide" evidence="9">
    <location>
        <begin position="1"/>
        <end position="20"/>
    </location>
</feature>